<dbReference type="Gene3D" id="3.10.450.530">
    <property type="entry name" value="Ribonuclease toxin, BrnT, of type II toxin-antitoxin system"/>
    <property type="match status" value="1"/>
</dbReference>
<evidence type="ECO:0000313" key="2">
    <source>
        <dbReference type="EMBL" id="STZ13955.1"/>
    </source>
</evidence>
<dbReference type="STRING" id="34060.B0181_03315"/>
<protein>
    <submittedName>
        <fullName evidence="2">Protein of uncharacterized function (DUF497)</fullName>
    </submittedName>
</protein>
<evidence type="ECO:0000313" key="1">
    <source>
        <dbReference type="EMBL" id="OOR91345.1"/>
    </source>
</evidence>
<reference evidence="1 3" key="1">
    <citation type="submission" date="2017-02" db="EMBL/GenBank/DDBJ databases">
        <title>Draft genome sequence of Moraxella caviae CCUG 355 type strain.</title>
        <authorList>
            <person name="Engstrom-Jakobsson H."/>
            <person name="Salva-Serra F."/>
            <person name="Thorell K."/>
            <person name="Gonzales-Siles L."/>
            <person name="Karlsson R."/>
            <person name="Boulund F."/>
            <person name="Engstrand L."/>
            <person name="Moore E."/>
        </authorList>
    </citation>
    <scope>NUCLEOTIDE SEQUENCE [LARGE SCALE GENOMIC DNA]</scope>
    <source>
        <strain evidence="1 3">CCUG 355</strain>
    </source>
</reference>
<dbReference type="AlphaFoldDB" id="A0A1T0A6I4"/>
<dbReference type="Pfam" id="PF04365">
    <property type="entry name" value="BrnT_toxin"/>
    <property type="match status" value="1"/>
</dbReference>
<dbReference type="RefSeq" id="WP_078276063.1">
    <property type="nucleotide sequence ID" value="NZ_CAACXO010000059.1"/>
</dbReference>
<gene>
    <name evidence="1" type="ORF">B0181_03315</name>
    <name evidence="2" type="ORF">NCTC10293_01535</name>
</gene>
<evidence type="ECO:0000313" key="4">
    <source>
        <dbReference type="Proteomes" id="UP000255279"/>
    </source>
</evidence>
<dbReference type="EMBL" id="MUXU01000022">
    <property type="protein sequence ID" value="OOR91345.1"/>
    <property type="molecule type" value="Genomic_DNA"/>
</dbReference>
<dbReference type="Proteomes" id="UP000190435">
    <property type="component" value="Unassembled WGS sequence"/>
</dbReference>
<name>A0A1T0A6I4_9GAMM</name>
<dbReference type="InterPro" id="IPR038573">
    <property type="entry name" value="BrnT_sf"/>
</dbReference>
<dbReference type="OrthoDB" id="9802417at2"/>
<reference evidence="2 4" key="2">
    <citation type="submission" date="2018-06" db="EMBL/GenBank/DDBJ databases">
        <authorList>
            <consortium name="Pathogen Informatics"/>
            <person name="Doyle S."/>
        </authorList>
    </citation>
    <scope>NUCLEOTIDE SEQUENCE [LARGE SCALE GENOMIC DNA]</scope>
    <source>
        <strain evidence="2 4">NCTC10293</strain>
    </source>
</reference>
<sequence>MLFEWDEHKNTINRQKHGISFELASRIFADPFLITTQDIYSQDEMRFLSIGSIDGVVVILVVHTYKDDNGAEINRLISARKLSKSEVRKYGYR</sequence>
<evidence type="ECO:0000313" key="3">
    <source>
        <dbReference type="Proteomes" id="UP000190435"/>
    </source>
</evidence>
<organism evidence="1 3">
    <name type="scientific">Moraxella caviae</name>
    <dbReference type="NCBI Taxonomy" id="34060"/>
    <lineage>
        <taxon>Bacteria</taxon>
        <taxon>Pseudomonadati</taxon>
        <taxon>Pseudomonadota</taxon>
        <taxon>Gammaproteobacteria</taxon>
        <taxon>Moraxellales</taxon>
        <taxon>Moraxellaceae</taxon>
        <taxon>Moraxella</taxon>
    </lineage>
</organism>
<proteinExistence type="predicted"/>
<dbReference type="EMBL" id="UGQE01000004">
    <property type="protein sequence ID" value="STZ13955.1"/>
    <property type="molecule type" value="Genomic_DNA"/>
</dbReference>
<dbReference type="Proteomes" id="UP000255279">
    <property type="component" value="Unassembled WGS sequence"/>
</dbReference>
<keyword evidence="3" id="KW-1185">Reference proteome</keyword>
<dbReference type="InterPro" id="IPR007460">
    <property type="entry name" value="BrnT_toxin"/>
</dbReference>
<accession>A0A1T0A6I4</accession>